<protein>
    <recommendedName>
        <fullName evidence="1">Vwde helical domain-containing protein</fullName>
    </recommendedName>
</protein>
<comment type="caution">
    <text evidence="2">The sequence shown here is derived from an EMBL/GenBank/DDBJ whole genome shotgun (WGS) entry which is preliminary data.</text>
</comment>
<name>A0A9X0A3Q2_9CNID</name>
<organism evidence="2 3">
    <name type="scientific">Desmophyllum pertusum</name>
    <dbReference type="NCBI Taxonomy" id="174260"/>
    <lineage>
        <taxon>Eukaryota</taxon>
        <taxon>Metazoa</taxon>
        <taxon>Cnidaria</taxon>
        <taxon>Anthozoa</taxon>
        <taxon>Hexacorallia</taxon>
        <taxon>Scleractinia</taxon>
        <taxon>Caryophylliina</taxon>
        <taxon>Caryophylliidae</taxon>
        <taxon>Desmophyllum</taxon>
    </lineage>
</organism>
<dbReference type="OrthoDB" id="5982528at2759"/>
<gene>
    <name evidence="2" type="ORF">OS493_008135</name>
</gene>
<dbReference type="EMBL" id="MU825399">
    <property type="protein sequence ID" value="KAJ7392898.1"/>
    <property type="molecule type" value="Genomic_DNA"/>
</dbReference>
<evidence type="ECO:0000313" key="3">
    <source>
        <dbReference type="Proteomes" id="UP001163046"/>
    </source>
</evidence>
<dbReference type="Proteomes" id="UP001163046">
    <property type="component" value="Unassembled WGS sequence"/>
</dbReference>
<reference evidence="2" key="1">
    <citation type="submission" date="2023-01" db="EMBL/GenBank/DDBJ databases">
        <title>Genome assembly of the deep-sea coral Lophelia pertusa.</title>
        <authorList>
            <person name="Herrera S."/>
            <person name="Cordes E."/>
        </authorList>
    </citation>
    <scope>NUCLEOTIDE SEQUENCE</scope>
    <source>
        <strain evidence="2">USNM1676648</strain>
        <tissue evidence="2">Polyp</tissue>
    </source>
</reference>
<accession>A0A9X0A3Q2</accession>
<dbReference type="InterPro" id="IPR058727">
    <property type="entry name" value="Helical_Vwde"/>
</dbReference>
<feature type="domain" description="Vwde helical" evidence="1">
    <location>
        <begin position="37"/>
        <end position="115"/>
    </location>
</feature>
<proteinExistence type="predicted"/>
<evidence type="ECO:0000259" key="1">
    <source>
        <dbReference type="Pfam" id="PF26129"/>
    </source>
</evidence>
<dbReference type="Pfam" id="PF26129">
    <property type="entry name" value="Vwde"/>
    <property type="match status" value="1"/>
</dbReference>
<dbReference type="AlphaFoldDB" id="A0A9X0A3Q2"/>
<sequence length="132" mass="14355">MSTFRMIQQKRIFQLFKQSPQLRPRSRRDSPIIGPVSKENATRYCAERISETKIGKLCAKVGVNVQALVNICSSDVEYTADFSFATGSVALLMNECGELGARNLSMLANDSSADTAAVAAFVEQVAEAAMSQ</sequence>
<evidence type="ECO:0000313" key="2">
    <source>
        <dbReference type="EMBL" id="KAJ7392898.1"/>
    </source>
</evidence>
<keyword evidence="3" id="KW-1185">Reference proteome</keyword>